<dbReference type="InterPro" id="IPR023614">
    <property type="entry name" value="Porin_dom_sf"/>
</dbReference>
<dbReference type="Gene3D" id="2.40.160.10">
    <property type="entry name" value="Porin"/>
    <property type="match status" value="1"/>
</dbReference>
<dbReference type="CDD" id="cd00342">
    <property type="entry name" value="gram_neg_porins"/>
    <property type="match status" value="1"/>
</dbReference>
<dbReference type="GO" id="GO:0034220">
    <property type="term" value="P:monoatomic ion transmembrane transport"/>
    <property type="evidence" value="ECO:0007669"/>
    <property type="project" value="InterPro"/>
</dbReference>
<keyword evidence="10" id="KW-0998">Cell outer membrane</keyword>
<sequence>MNTHKAQKLICAVALGGLAGAAHAQSSVTLYGLIDAGISYVNHAQNASGGSSSLVKFDDGINGGNRWGLKGAEDLGGGYKAIFTLENGFGLADGSISQGGALFGRQAFVGISKSGAGSFTMGRQYPFSHDYLNRYSTGGLTAGDAYAYHIDTLDLLTSVRINNSVKFDSVRMYGFKVGAMYGFSNAAGEFGGSNGDNGKGGSSRTYSFGVDYKNGPFSMGFAYTDITYPLQEVPPLKLTLANLDPLGERDLRSLGLGAKYQFGKVLGYALWTNTRLENLDHTAATLNIYEGGVVYQVTAPLEAALGYTRTQVRGSSTGTWNQINSSVEYSLSKRTSVYALAIYQKASGNNDGVPVQAMIGKSTSYFGNSGSDAQNQLAFRIGMRHRF</sequence>
<dbReference type="GO" id="GO:0046930">
    <property type="term" value="C:pore complex"/>
    <property type="evidence" value="ECO:0007669"/>
    <property type="project" value="UniProtKB-KW"/>
</dbReference>
<feature type="signal peptide" evidence="11">
    <location>
        <begin position="1"/>
        <end position="24"/>
    </location>
</feature>
<dbReference type="PANTHER" id="PTHR34501:SF9">
    <property type="entry name" value="MAJOR OUTER MEMBRANE PROTEIN P.IA"/>
    <property type="match status" value="1"/>
</dbReference>
<feature type="domain" description="Porin" evidence="12">
    <location>
        <begin position="13"/>
        <end position="345"/>
    </location>
</feature>
<dbReference type="PANTHER" id="PTHR34501">
    <property type="entry name" value="PROTEIN YDDL-RELATED"/>
    <property type="match status" value="1"/>
</dbReference>
<keyword evidence="8" id="KW-0626">Porin</keyword>
<evidence type="ECO:0000256" key="4">
    <source>
        <dbReference type="ARBA" id="ARBA00022452"/>
    </source>
</evidence>
<evidence type="ECO:0000259" key="12">
    <source>
        <dbReference type="Pfam" id="PF13609"/>
    </source>
</evidence>
<evidence type="ECO:0000256" key="7">
    <source>
        <dbReference type="ARBA" id="ARBA00023065"/>
    </source>
</evidence>
<evidence type="ECO:0000256" key="10">
    <source>
        <dbReference type="ARBA" id="ARBA00023237"/>
    </source>
</evidence>
<dbReference type="Proteomes" id="UP000297385">
    <property type="component" value="Unassembled WGS sequence"/>
</dbReference>
<evidence type="ECO:0000313" key="13">
    <source>
        <dbReference type="EMBL" id="TFE44003.1"/>
    </source>
</evidence>
<evidence type="ECO:0000256" key="3">
    <source>
        <dbReference type="ARBA" id="ARBA00022448"/>
    </source>
</evidence>
<dbReference type="InterPro" id="IPR001702">
    <property type="entry name" value="Porin_Gram-ve"/>
</dbReference>
<accession>A0A4Y8N352</accession>
<dbReference type="InterPro" id="IPR050298">
    <property type="entry name" value="Gram-neg_bact_OMP"/>
</dbReference>
<evidence type="ECO:0000256" key="8">
    <source>
        <dbReference type="ARBA" id="ARBA00023114"/>
    </source>
</evidence>
<comment type="subunit">
    <text evidence="2">Homotrimer.</text>
</comment>
<proteinExistence type="predicted"/>
<gene>
    <name evidence="13" type="ORF">E2553_02540</name>
</gene>
<organism evidence="13 14">
    <name type="scientific">Paraburkholderia dipogonis</name>
    <dbReference type="NCBI Taxonomy" id="1211383"/>
    <lineage>
        <taxon>Bacteria</taxon>
        <taxon>Pseudomonadati</taxon>
        <taxon>Pseudomonadota</taxon>
        <taxon>Betaproteobacteria</taxon>
        <taxon>Burkholderiales</taxon>
        <taxon>Burkholderiaceae</taxon>
        <taxon>Paraburkholderia</taxon>
    </lineage>
</organism>
<evidence type="ECO:0000256" key="11">
    <source>
        <dbReference type="SAM" id="SignalP"/>
    </source>
</evidence>
<keyword evidence="4" id="KW-1134">Transmembrane beta strand</keyword>
<dbReference type="GO" id="GO:0015288">
    <property type="term" value="F:porin activity"/>
    <property type="evidence" value="ECO:0007669"/>
    <property type="project" value="UniProtKB-KW"/>
</dbReference>
<comment type="caution">
    <text evidence="13">The sequence shown here is derived from an EMBL/GenBank/DDBJ whole genome shotgun (WGS) entry which is preliminary data.</text>
</comment>
<dbReference type="SUPFAM" id="SSF56935">
    <property type="entry name" value="Porins"/>
    <property type="match status" value="1"/>
</dbReference>
<feature type="chain" id="PRO_5021347895" evidence="11">
    <location>
        <begin position="25"/>
        <end position="387"/>
    </location>
</feature>
<evidence type="ECO:0000256" key="1">
    <source>
        <dbReference type="ARBA" id="ARBA00004571"/>
    </source>
</evidence>
<dbReference type="GeneID" id="97307674"/>
<evidence type="ECO:0000313" key="14">
    <source>
        <dbReference type="Proteomes" id="UP000297385"/>
    </source>
</evidence>
<dbReference type="AlphaFoldDB" id="A0A4Y8N352"/>
<keyword evidence="9" id="KW-0472">Membrane</keyword>
<keyword evidence="3" id="KW-0813">Transport</keyword>
<dbReference type="EMBL" id="SNVI01000001">
    <property type="protein sequence ID" value="TFE44003.1"/>
    <property type="molecule type" value="Genomic_DNA"/>
</dbReference>
<dbReference type="PRINTS" id="PR00184">
    <property type="entry name" value="NEISSPPORIN"/>
</dbReference>
<dbReference type="InterPro" id="IPR002299">
    <property type="entry name" value="Porin_Neis"/>
</dbReference>
<name>A0A4Y8N352_9BURK</name>
<keyword evidence="7" id="KW-0406">Ion transport</keyword>
<evidence type="ECO:0000256" key="9">
    <source>
        <dbReference type="ARBA" id="ARBA00023136"/>
    </source>
</evidence>
<evidence type="ECO:0000256" key="6">
    <source>
        <dbReference type="ARBA" id="ARBA00022729"/>
    </source>
</evidence>
<keyword evidence="6 11" id="KW-0732">Signal</keyword>
<protein>
    <submittedName>
        <fullName evidence="13">Porin</fullName>
    </submittedName>
</protein>
<dbReference type="GO" id="GO:0009279">
    <property type="term" value="C:cell outer membrane"/>
    <property type="evidence" value="ECO:0007669"/>
    <property type="project" value="UniProtKB-SubCell"/>
</dbReference>
<evidence type="ECO:0000256" key="2">
    <source>
        <dbReference type="ARBA" id="ARBA00011233"/>
    </source>
</evidence>
<dbReference type="PRINTS" id="PR00182">
    <property type="entry name" value="ECOLNEIPORIN"/>
</dbReference>
<keyword evidence="5" id="KW-0812">Transmembrane</keyword>
<dbReference type="Pfam" id="PF13609">
    <property type="entry name" value="Porin_4"/>
    <property type="match status" value="1"/>
</dbReference>
<reference evidence="13 14" key="1">
    <citation type="submission" date="2019-03" db="EMBL/GenBank/DDBJ databases">
        <title>Complete Genome Sequence of Paraburkholderia dipogonis ICMP 19430T, a Nitrogen-fixing Symbiont of the South African Invasive Legume Dipogon lignosus in New Zealand.</title>
        <authorList>
            <person name="De Meyer S.E."/>
        </authorList>
    </citation>
    <scope>NUCLEOTIDE SEQUENCE [LARGE SCALE GENOMIC DNA]</scope>
    <source>
        <strain evidence="13 14">ICMP 19430</strain>
    </source>
</reference>
<dbReference type="RefSeq" id="WP_134455886.1">
    <property type="nucleotide sequence ID" value="NZ_JBHMFL010000037.1"/>
</dbReference>
<comment type="subcellular location">
    <subcellularLocation>
        <location evidence="1">Cell outer membrane</location>
        <topology evidence="1">Multi-pass membrane protein</topology>
    </subcellularLocation>
</comment>
<evidence type="ECO:0000256" key="5">
    <source>
        <dbReference type="ARBA" id="ARBA00022692"/>
    </source>
</evidence>
<dbReference type="InterPro" id="IPR033900">
    <property type="entry name" value="Gram_neg_porin_domain"/>
</dbReference>